<proteinExistence type="predicted"/>
<feature type="region of interest" description="Disordered" evidence="1">
    <location>
        <begin position="1"/>
        <end position="25"/>
    </location>
</feature>
<dbReference type="Proteomes" id="UP001630127">
    <property type="component" value="Unassembled WGS sequence"/>
</dbReference>
<name>A0ABD2YJ17_9GENT</name>
<dbReference type="AlphaFoldDB" id="A0ABD2YJ17"/>
<evidence type="ECO:0000259" key="2">
    <source>
        <dbReference type="PROSITE" id="PS51258"/>
    </source>
</evidence>
<feature type="domain" description="MHD2" evidence="3">
    <location>
        <begin position="847"/>
        <end position="958"/>
    </location>
</feature>
<comment type="caution">
    <text evidence="4">The sequence shown here is derived from an EMBL/GenBank/DDBJ whole genome shotgun (WGS) entry which is preliminary data.</text>
</comment>
<accession>A0ABD2YJ17</accession>
<dbReference type="InterPro" id="IPR057984">
    <property type="entry name" value="PATROL1_C"/>
</dbReference>
<organism evidence="4 5">
    <name type="scientific">Cinchona calisaya</name>
    <dbReference type="NCBI Taxonomy" id="153742"/>
    <lineage>
        <taxon>Eukaryota</taxon>
        <taxon>Viridiplantae</taxon>
        <taxon>Streptophyta</taxon>
        <taxon>Embryophyta</taxon>
        <taxon>Tracheophyta</taxon>
        <taxon>Spermatophyta</taxon>
        <taxon>Magnoliopsida</taxon>
        <taxon>eudicotyledons</taxon>
        <taxon>Gunneridae</taxon>
        <taxon>Pentapetalae</taxon>
        <taxon>asterids</taxon>
        <taxon>lamiids</taxon>
        <taxon>Gentianales</taxon>
        <taxon>Rubiaceae</taxon>
        <taxon>Cinchonoideae</taxon>
        <taxon>Cinchoneae</taxon>
        <taxon>Cinchona</taxon>
    </lineage>
</organism>
<dbReference type="EMBL" id="JBJUIK010000013">
    <property type="protein sequence ID" value="KAL3506175.1"/>
    <property type="molecule type" value="Genomic_DNA"/>
</dbReference>
<protein>
    <recommendedName>
        <fullName evidence="6">Protein unc-13 homolog</fullName>
    </recommendedName>
</protein>
<evidence type="ECO:0000313" key="4">
    <source>
        <dbReference type="EMBL" id="KAL3506175.1"/>
    </source>
</evidence>
<feature type="region of interest" description="Disordered" evidence="1">
    <location>
        <begin position="53"/>
        <end position="159"/>
    </location>
</feature>
<feature type="compositionally biased region" description="Gly residues" evidence="1">
    <location>
        <begin position="77"/>
        <end position="89"/>
    </location>
</feature>
<keyword evidence="5" id="KW-1185">Reference proteome</keyword>
<dbReference type="InterPro" id="IPR014772">
    <property type="entry name" value="Munc13_dom-2"/>
</dbReference>
<evidence type="ECO:0000259" key="3">
    <source>
        <dbReference type="PROSITE" id="PS51259"/>
    </source>
</evidence>
<dbReference type="PANTHER" id="PTHR31280:SF1">
    <property type="entry name" value="OS03G0138600 PROTEIN"/>
    <property type="match status" value="1"/>
</dbReference>
<dbReference type="Pfam" id="PF25761">
    <property type="entry name" value="TPR_PATROL1"/>
    <property type="match status" value="1"/>
</dbReference>
<evidence type="ECO:0008006" key="6">
    <source>
        <dbReference type="Google" id="ProtNLM"/>
    </source>
</evidence>
<evidence type="ECO:0000256" key="1">
    <source>
        <dbReference type="SAM" id="MobiDB-lite"/>
    </source>
</evidence>
<feature type="domain" description="MHD1" evidence="2">
    <location>
        <begin position="564"/>
        <end position="706"/>
    </location>
</feature>
<sequence length="1021" mass="113305">MGPLALSSTQPSPRADPEPEASADLAWPFGKLEGLDRDDFREAAYEIFFTACRSSPGFGGRSAITYYNPPSDERDGNGSGSGSGSGFGQPGSPVKPPGVGMAVTSRVKSTLGLKMLKRSPSRRTSSVGAAPSSPNGSGSGSSPRSAFSSLPARHRRPLTSAEIMRQQMRVTEQSDNRLRKTLMRTLVGQMGRRAETIILPLELLRHLKPSEFNDAQEYHFWQKRQLKLLEAGLLLHPSVPLEKSNEFATRLRDIIQASELKAIDTGKNSETMKSLVNCIVSLSWRSADGSPTDVCHWADGYPVNVHIYSALLNSIFDIKDETLVLDEVDELLELMKKTWSTLGINRPIHNLCFTWLLFEHFIVTGQVETDLLGASLTMLVEVANDAKKVDREPLYMKMLASVLTSMKMWSEKRLLDYHRNFNRGTIGLMENIVPLVFSATKILEEDIPGYLALELEKGETAEISAGNRVDYYVRSSMKNAFAKILKDGAVNGNIVEMEEASEVLIKLANKTERLAAIEKDIFSPLLKKWHPIAAGVAAVTLHTCYGTLLKQYLVAASVLTEETTTVLQRAGKLEKALVQMVVEDSVECEDGGKAIVREMVPYEVDSVILNRLKQWIQEILKKGKELFLRAKETETWNPKSKTEPYAHSAVELMKHVKESLDSFLQTPVNIPQDLVHDLTDGLEHLLRDYITFVASCGSKQSYLPIMPPLTRCSQETKFAKLWKRAACSVGMEDPSYNMSNEGNHPRPSTSRGTQRLYIRLNTLHYLNSLLNSLDKTLSLACQIVPSPRSRLNNRNRKLGDSSSNFDHTRSTIQVATQHVSEVAAYRLIFLDSNSVFYGSLYVGDVANARIRPALGTLKQNLALLCAIVTERAQPLALKEVMRASFEAFLMVLLAGGSSRVFSRADHQMIEEDFDSLKKMFCTCGEGLIVEDAVSLEAETVEGVVALMSQSTEQLVEDFSIVACEASGMGVVSAGQKLPMPPTTGRWNRSDPNTILRVICYRNDQAANHFLKRTFQLAKRRG</sequence>
<dbReference type="PROSITE" id="PS51259">
    <property type="entry name" value="MHD2"/>
    <property type="match status" value="1"/>
</dbReference>
<feature type="compositionally biased region" description="Low complexity" evidence="1">
    <location>
        <begin position="125"/>
        <end position="151"/>
    </location>
</feature>
<feature type="compositionally biased region" description="Polar residues" evidence="1">
    <location>
        <begin position="1"/>
        <end position="12"/>
    </location>
</feature>
<dbReference type="InterPro" id="IPR008528">
    <property type="entry name" value="unc-13_homologue"/>
</dbReference>
<dbReference type="PROSITE" id="PS51258">
    <property type="entry name" value="MHD1"/>
    <property type="match status" value="1"/>
</dbReference>
<evidence type="ECO:0000313" key="5">
    <source>
        <dbReference type="Proteomes" id="UP001630127"/>
    </source>
</evidence>
<dbReference type="InterPro" id="IPR014770">
    <property type="entry name" value="Munc13_1"/>
</dbReference>
<gene>
    <name evidence="4" type="ORF">ACH5RR_031557</name>
</gene>
<reference evidence="4 5" key="1">
    <citation type="submission" date="2024-11" db="EMBL/GenBank/DDBJ databases">
        <title>A near-complete genome assembly of Cinchona calisaya.</title>
        <authorList>
            <person name="Lian D.C."/>
            <person name="Zhao X.W."/>
            <person name="Wei L."/>
        </authorList>
    </citation>
    <scope>NUCLEOTIDE SEQUENCE [LARGE SCALE GENOMIC DNA]</scope>
    <source>
        <tissue evidence="4">Nenye</tissue>
    </source>
</reference>
<dbReference type="PANTHER" id="PTHR31280">
    <property type="entry name" value="PROTEIN UNC-13 HOMOLOG"/>
    <property type="match status" value="1"/>
</dbReference>